<evidence type="ECO:0000313" key="1">
    <source>
        <dbReference type="EMBL" id="ARW49511.1"/>
    </source>
</evidence>
<protein>
    <submittedName>
        <fullName evidence="1">Uncharacterized protein</fullName>
    </submittedName>
</protein>
<sequence>MNNKQNINKNNYFKKINITEGLLYVACDYSECC</sequence>
<geneLocation type="plasmid" evidence="2">
    <name>pap1342-5</name>
</geneLocation>
<evidence type="ECO:0000313" key="2">
    <source>
        <dbReference type="Proteomes" id="UP000196205"/>
    </source>
</evidence>
<accession>A0A1Y0Y7U5</accession>
<gene>
    <name evidence="1" type="ORF">S1001342_03221</name>
</gene>
<organism evidence="1 2">
    <name type="scientific">Acetobacter pasteurianus subsp. pasteurianus</name>
    <dbReference type="NCBI Taxonomy" id="481145"/>
    <lineage>
        <taxon>Bacteria</taxon>
        <taxon>Pseudomonadati</taxon>
        <taxon>Pseudomonadota</taxon>
        <taxon>Alphaproteobacteria</taxon>
        <taxon>Acetobacterales</taxon>
        <taxon>Acetobacteraceae</taxon>
        <taxon>Acetobacter</taxon>
    </lineage>
</organism>
<keyword evidence="1" id="KW-0614">Plasmid</keyword>
<proteinExistence type="predicted"/>
<dbReference type="Proteomes" id="UP000196205">
    <property type="component" value="Plasmid pAP1342-5"/>
</dbReference>
<dbReference type="AlphaFoldDB" id="A0A1Y0Y7U5"/>
<name>A0A1Y0Y7U5_ACEPA</name>
<dbReference type="EMBL" id="CP021514">
    <property type="protein sequence ID" value="ARW49511.1"/>
    <property type="molecule type" value="Genomic_DNA"/>
</dbReference>
<reference evidence="1 2" key="1">
    <citation type="submission" date="2017-05" db="EMBL/GenBank/DDBJ databases">
        <title>Genome sequence of Acetobacter pasteurianus subsp. pasteurianus strain SRCM101342.</title>
        <authorList>
            <person name="Cho S.H."/>
        </authorList>
    </citation>
    <scope>NUCLEOTIDE SEQUENCE [LARGE SCALE GENOMIC DNA]</scope>
    <source>
        <strain evidence="1 2">SRCM101342</strain>
        <plasmid evidence="2">pap1342-5</plasmid>
    </source>
</reference>